<keyword evidence="1" id="KW-0732">Signal</keyword>
<keyword evidence="3" id="KW-0645">Protease</keyword>
<accession>A0A3A9ZD36</accession>
<dbReference type="GO" id="GO:0004180">
    <property type="term" value="F:carboxypeptidase activity"/>
    <property type="evidence" value="ECO:0007669"/>
    <property type="project" value="UniProtKB-KW"/>
</dbReference>
<dbReference type="PANTHER" id="PTHR23303">
    <property type="entry name" value="CARBOXYPEPTIDASE REGULATORY REGION-CONTAINING"/>
    <property type="match status" value="1"/>
</dbReference>
<dbReference type="InterPro" id="IPR013784">
    <property type="entry name" value="Carb-bd-like_fold"/>
</dbReference>
<dbReference type="OrthoDB" id="3632511at2"/>
<dbReference type="PANTHER" id="PTHR23303:SF14">
    <property type="entry name" value="BOS COMPLEX SUBUNIT NOMO1-RELATED"/>
    <property type="match status" value="1"/>
</dbReference>
<keyword evidence="3" id="KW-0378">Hydrolase</keyword>
<dbReference type="Pfam" id="PF13620">
    <property type="entry name" value="CarboxypepD_reg"/>
    <property type="match status" value="3"/>
</dbReference>
<evidence type="ECO:0000313" key="4">
    <source>
        <dbReference type="Proteomes" id="UP000281726"/>
    </source>
</evidence>
<dbReference type="SUPFAM" id="SSF49464">
    <property type="entry name" value="Carboxypeptidase regulatory domain-like"/>
    <property type="match status" value="3"/>
</dbReference>
<dbReference type="GO" id="GO:0030246">
    <property type="term" value="F:carbohydrate binding"/>
    <property type="evidence" value="ECO:0007669"/>
    <property type="project" value="InterPro"/>
</dbReference>
<gene>
    <name evidence="3" type="ORF">D7223_15040</name>
</gene>
<protein>
    <submittedName>
        <fullName evidence="3">Carboxypeptidase regulatory-like domain-containing protein</fullName>
    </submittedName>
</protein>
<comment type="caution">
    <text evidence="3">The sequence shown here is derived from an EMBL/GenBank/DDBJ whole genome shotgun (WGS) entry which is preliminary data.</text>
</comment>
<keyword evidence="3" id="KW-0121">Carboxypeptidase</keyword>
<sequence>MTYSPGTGWDGAHDRRGWSLLGRPTPFPPRTQMRLPLIGRALTAGTVAAVLVLSGAGPAHAEETGTVGGRLTTSAGAGAAEVRVEVYPADGYEPAGSTTTDADGDYAVSGLAPGSYTVGFFAWGRPDQYHHHKSDLWDADPVTVTAGETTTVDEQLRATGTITGQIVDQAGAPVPGLFVRGSEIDTNDWAAGSTDDTGTFTMSALPGRYRLSFAPIEGSYQDQYLPGKLDEQDAGIYEVPADGTVTANDTVLPVGTLAGRLLTAAGAPLADAEVYVNTANMYGGTNATTDADGRFRVSVLQGSYKVGYSAGERQQWYRGKLDSEDADLVTVPGGQQTSIADRLLGTGTITVTAVDSVTGGPVANFCAVDSCSQGSGRVTVRDLPQGRHDVYLYAPDRRYFPRDLADVRVRAGQDTPITVKLRPGAVITTTIVDRQTGSPVRDVCVDAFLPKRASLRDGYGECSNGQGRLTVGPLATGSYKLFAVPQDGPYGRQWVGADGGTGDERQALTVTATAGQVTTGPQVRLDRAGVVTGRVTDATTGAPLADATVSVLTGHPGVGAGDAQTGQDGTYRLERLGPYAWPVVFTHGSDTAREWSGDEPSRFTATPVTVTVGGTATADAQLDAGVPVAGTIRTTDGTAFRGGYVMAHSADTGDYAGSGWVTDGRFSLRLKGPQRVFVSYDVTLADDQRYQGRYRATRPDGSTGLALFTVPATGELPVDLVIPTS</sequence>
<dbReference type="Proteomes" id="UP000281726">
    <property type="component" value="Unassembled WGS sequence"/>
</dbReference>
<organism evidence="3 4">
    <name type="scientific">Micromonospora endolithica</name>
    <dbReference type="NCBI Taxonomy" id="230091"/>
    <lineage>
        <taxon>Bacteria</taxon>
        <taxon>Bacillati</taxon>
        <taxon>Actinomycetota</taxon>
        <taxon>Actinomycetes</taxon>
        <taxon>Micromonosporales</taxon>
        <taxon>Micromonosporaceae</taxon>
        <taxon>Micromonospora</taxon>
    </lineage>
</organism>
<dbReference type="EMBL" id="RBAK01000005">
    <property type="protein sequence ID" value="RKN46238.1"/>
    <property type="molecule type" value="Genomic_DNA"/>
</dbReference>
<dbReference type="SUPFAM" id="SSF49452">
    <property type="entry name" value="Starch-binding domain-like"/>
    <property type="match status" value="1"/>
</dbReference>
<evidence type="ECO:0000313" key="3">
    <source>
        <dbReference type="EMBL" id="RKN46238.1"/>
    </source>
</evidence>
<reference evidence="3 4" key="1">
    <citation type="journal article" date="2004" name="Syst. Appl. Microbiol.">
        <title>Cryptoendolithic actinomycetes from antarctic sandstone rock samples: Micromonospora endolithica sp. nov. and two isolates related to Micromonospora coerulea Jensen 1932.</title>
        <authorList>
            <person name="Hirsch P."/>
            <person name="Mevs U."/>
            <person name="Kroppenstedt R.M."/>
            <person name="Schumann P."/>
            <person name="Stackebrandt E."/>
        </authorList>
    </citation>
    <scope>NUCLEOTIDE SEQUENCE [LARGE SCALE GENOMIC DNA]</scope>
    <source>
        <strain evidence="3 4">JCM 12677</strain>
    </source>
</reference>
<keyword evidence="4" id="KW-1185">Reference proteome</keyword>
<feature type="region of interest" description="Disordered" evidence="2">
    <location>
        <begin position="1"/>
        <end position="30"/>
    </location>
</feature>
<proteinExistence type="predicted"/>
<evidence type="ECO:0000256" key="1">
    <source>
        <dbReference type="ARBA" id="ARBA00022729"/>
    </source>
</evidence>
<dbReference type="InterPro" id="IPR051417">
    <property type="entry name" value="SDr/BOS_complex"/>
</dbReference>
<dbReference type="AlphaFoldDB" id="A0A3A9ZD36"/>
<name>A0A3A9ZD36_9ACTN</name>
<dbReference type="InterPro" id="IPR008969">
    <property type="entry name" value="CarboxyPept-like_regulatory"/>
</dbReference>
<evidence type="ECO:0000256" key="2">
    <source>
        <dbReference type="SAM" id="MobiDB-lite"/>
    </source>
</evidence>
<dbReference type="Gene3D" id="2.60.40.1120">
    <property type="entry name" value="Carboxypeptidase-like, regulatory domain"/>
    <property type="match status" value="3"/>
</dbReference>